<name>A0A1E3PUP0_9ASCO</name>
<keyword evidence="6" id="KW-0809">Transit peptide</keyword>
<evidence type="ECO:0000256" key="3">
    <source>
        <dbReference type="ARBA" id="ARBA00022478"/>
    </source>
</evidence>
<dbReference type="OrthoDB" id="276422at2759"/>
<comment type="subcellular location">
    <subcellularLocation>
        <location evidence="1">Mitochondrion</location>
    </subcellularLocation>
</comment>
<evidence type="ECO:0000256" key="9">
    <source>
        <dbReference type="ARBA" id="ARBA00048552"/>
    </source>
</evidence>
<dbReference type="PROSITE" id="PS00489">
    <property type="entry name" value="RNA_POL_PHAGE_2"/>
    <property type="match status" value="1"/>
</dbReference>
<evidence type="ECO:0000256" key="6">
    <source>
        <dbReference type="ARBA" id="ARBA00022946"/>
    </source>
</evidence>
<dbReference type="GO" id="GO:0006391">
    <property type="term" value="P:transcription initiation at mitochondrial promoter"/>
    <property type="evidence" value="ECO:0007669"/>
    <property type="project" value="EnsemblFungi"/>
</dbReference>
<dbReference type="GO" id="GO:0001018">
    <property type="term" value="F:mitochondrial promoter sequence-specific DNA binding"/>
    <property type="evidence" value="ECO:0007669"/>
    <property type="project" value="TreeGrafter"/>
</dbReference>
<organism evidence="12 13">
    <name type="scientific">Nadsonia fulvescens var. elongata DSM 6958</name>
    <dbReference type="NCBI Taxonomy" id="857566"/>
    <lineage>
        <taxon>Eukaryota</taxon>
        <taxon>Fungi</taxon>
        <taxon>Dikarya</taxon>
        <taxon>Ascomycota</taxon>
        <taxon>Saccharomycotina</taxon>
        <taxon>Dipodascomycetes</taxon>
        <taxon>Dipodascales</taxon>
        <taxon>Dipodascales incertae sedis</taxon>
        <taxon>Nadsonia</taxon>
    </lineage>
</organism>
<dbReference type="GO" id="GO:0034245">
    <property type="term" value="C:mitochondrial DNA-directed RNA polymerase complex"/>
    <property type="evidence" value="ECO:0007669"/>
    <property type="project" value="EnsemblFungi"/>
</dbReference>
<comment type="catalytic activity">
    <reaction evidence="9 10">
        <text>RNA(n) + a ribonucleoside 5'-triphosphate = RNA(n+1) + diphosphate</text>
        <dbReference type="Rhea" id="RHEA:21248"/>
        <dbReference type="Rhea" id="RHEA-COMP:14527"/>
        <dbReference type="Rhea" id="RHEA-COMP:17342"/>
        <dbReference type="ChEBI" id="CHEBI:33019"/>
        <dbReference type="ChEBI" id="CHEBI:61557"/>
        <dbReference type="ChEBI" id="CHEBI:140395"/>
        <dbReference type="EC" id="2.7.7.6"/>
    </reaction>
</comment>
<dbReference type="STRING" id="857566.A0A1E3PUP0"/>
<evidence type="ECO:0000256" key="2">
    <source>
        <dbReference type="ARBA" id="ARBA00009493"/>
    </source>
</evidence>
<keyword evidence="13" id="KW-1185">Reference proteome</keyword>
<evidence type="ECO:0000313" key="12">
    <source>
        <dbReference type="EMBL" id="ODQ68567.1"/>
    </source>
</evidence>
<reference evidence="12 13" key="1">
    <citation type="journal article" date="2016" name="Proc. Natl. Acad. Sci. U.S.A.">
        <title>Comparative genomics of biotechnologically important yeasts.</title>
        <authorList>
            <person name="Riley R."/>
            <person name="Haridas S."/>
            <person name="Wolfe K.H."/>
            <person name="Lopes M.R."/>
            <person name="Hittinger C.T."/>
            <person name="Goeker M."/>
            <person name="Salamov A.A."/>
            <person name="Wisecaver J.H."/>
            <person name="Long T.M."/>
            <person name="Calvey C.H."/>
            <person name="Aerts A.L."/>
            <person name="Barry K.W."/>
            <person name="Choi C."/>
            <person name="Clum A."/>
            <person name="Coughlan A.Y."/>
            <person name="Deshpande S."/>
            <person name="Douglass A.P."/>
            <person name="Hanson S.J."/>
            <person name="Klenk H.-P."/>
            <person name="LaButti K.M."/>
            <person name="Lapidus A."/>
            <person name="Lindquist E.A."/>
            <person name="Lipzen A.M."/>
            <person name="Meier-Kolthoff J.P."/>
            <person name="Ohm R.A."/>
            <person name="Otillar R.P."/>
            <person name="Pangilinan J.L."/>
            <person name="Peng Y."/>
            <person name="Rokas A."/>
            <person name="Rosa C.A."/>
            <person name="Scheuner C."/>
            <person name="Sibirny A.A."/>
            <person name="Slot J.C."/>
            <person name="Stielow J.B."/>
            <person name="Sun H."/>
            <person name="Kurtzman C.P."/>
            <person name="Blackwell M."/>
            <person name="Grigoriev I.V."/>
            <person name="Jeffries T.W."/>
        </authorList>
    </citation>
    <scope>NUCLEOTIDE SEQUENCE [LARGE SCALE GENOMIC DNA]</scope>
    <source>
        <strain evidence="12 13">DSM 6958</strain>
    </source>
</reference>
<comment type="function">
    <text evidence="10">DNA-dependent RNA polymerase catalyzes the transcription of DNA into RNA using the four ribonucleoside triphosphates as substrates.</text>
</comment>
<dbReference type="InterPro" id="IPR043502">
    <property type="entry name" value="DNA/RNA_pol_sf"/>
</dbReference>
<protein>
    <recommendedName>
        <fullName evidence="10">DNA-directed RNA polymerase</fullName>
        <ecNumber evidence="10">2.7.7.6</ecNumber>
    </recommendedName>
</protein>
<dbReference type="InterPro" id="IPR024075">
    <property type="entry name" value="DNA-dir_RNA_pol_helix_hairp_sf"/>
</dbReference>
<dbReference type="FunFam" id="1.10.287.260:FF:000001">
    <property type="entry name" value="DNA-directed RNA polymerase"/>
    <property type="match status" value="1"/>
</dbReference>
<dbReference type="SMART" id="SM01311">
    <property type="entry name" value="RPOL_N"/>
    <property type="match status" value="1"/>
</dbReference>
<evidence type="ECO:0000256" key="8">
    <source>
        <dbReference type="ARBA" id="ARBA00023163"/>
    </source>
</evidence>
<keyword evidence="3 10" id="KW-0240">DNA-directed RNA polymerase</keyword>
<dbReference type="SUPFAM" id="SSF56672">
    <property type="entry name" value="DNA/RNA polymerases"/>
    <property type="match status" value="1"/>
</dbReference>
<dbReference type="PANTHER" id="PTHR10102">
    <property type="entry name" value="DNA-DIRECTED RNA POLYMERASE, MITOCHONDRIAL"/>
    <property type="match status" value="1"/>
</dbReference>
<evidence type="ECO:0000256" key="10">
    <source>
        <dbReference type="RuleBase" id="RU003805"/>
    </source>
</evidence>
<dbReference type="GO" id="GO:0003899">
    <property type="term" value="F:DNA-directed RNA polymerase activity"/>
    <property type="evidence" value="ECO:0007669"/>
    <property type="project" value="UniProtKB-EC"/>
</dbReference>
<dbReference type="Pfam" id="PF14700">
    <property type="entry name" value="RPOL_N"/>
    <property type="match status" value="1"/>
</dbReference>
<dbReference type="Pfam" id="PF00940">
    <property type="entry name" value="RNA_pol"/>
    <property type="match status" value="1"/>
</dbReference>
<dbReference type="InterPro" id="IPR037159">
    <property type="entry name" value="RNA_POL_N_sf"/>
</dbReference>
<dbReference type="PROSITE" id="PS00900">
    <property type="entry name" value="RNA_POL_PHAGE_1"/>
    <property type="match status" value="1"/>
</dbReference>
<dbReference type="Proteomes" id="UP000095009">
    <property type="component" value="Unassembled WGS sequence"/>
</dbReference>
<sequence length="1294" mass="147181">MLRISCNSPAVRRAVSKYAFFGNLKNPIILEVTKRWYSSTGSAGSIGTARAVKAVESHTTWSTPHDNVPTSLFNKSSMHFWSIFDACLVAGQFERAQNLLKGFHGTVSIDEFLKASNLFFQKFEESSKHDLESIRRKFLTLPQEFPDLKLNPLSYAILLKATAQKSEFKNEAIRKFVSDIEDKVAINDVLYNIDILGIACVKDVIKACNLDPSALRTEYQEILNIETEIDAKVIESEFKEQETPETMKLGEELQTESLKKGDIASLESVDTFGMKTLRHTLIGLVAQQNPIVFDKFIQGKKLDKEGADAIFISDKHNDDDYVDFFQISKNLSSEQRAEFDQVLETFNSERQNSIESRALYSARQKWKNDFEKMKAATGKIKVDGINHLLWEWHEQMTPLIVEELKKVQAMSDANVTTKKSMVYDPELETRAQAGDRFDYGPYLTLLTPEKLSVITILELLKLNSSNGASEGVMRTAKAVLAVGKAVEMEYRSDQILKDEKRVFNGVKLTKNSPELRKMMTNAKFTFRENELTKQSASWPTEMKAKIGSVLISMLLHVAKVPVKGIDPETQEEVQGTSPAIYHTYQYLAGSRIGVLKFHKIIAKKLSSENMTGSIQPHHLPMLIKPKPWTSWNNGGYYMSKSYVMRTKESPEQQAYLKEASKRGAMNEVFEGLNVLGNTSWTINKDIFKVVMQLWNTGKPFLDIPGISDDVELPTEPARNVDPAIRRDWLRECRAIVNRNQADHSQRCDTNYKLEIARAFLGERLYFPHNMDFRGRAYPLSPHLNHLGSDLSRGLLMFWNGREVGARGFRWLKIQLANVFGFDKASFNDREKFADNHIKDIYDSAEKPLDGQKWWMTADDPWQALAVCMELSKAYSMDDPTKFVSRLPIHQDGTCNGLQHYAALGGDIEGANQVNLIPSDKPQDIYSEVANIVRARINNDFENGNETAALIKDHISRKVVKQTVMTNVYGVTFIGARAQIAKQIKDLPHIGPENIFIVASYLTINVFAAVRSLFHAAHLIQDWLGECAKMISKAVRIDITNRVAKNGNRPDFMSSVIWTTPLGLPIVQPYRDFLKKQISTNLQTVYITDPYALEPVKSRKQVSAFPPNYIHSLDATHMLMSAIECGKKNLSFAAVHDSYWTHAADVDDMNSILRDAFIRLHEVDLVTKLKTEFDRRYEGFLHFVTIDKNSEPAKRIIEHRKLHSKQLGKSVSVADEIEEERRRRSMLNSSKPSERKLGDSMVTSVSIIEEYDNIEQFYLKKKIQKSVFVPLKFPEVPPKGEFDVHLLRDSPYFFS</sequence>
<evidence type="ECO:0000256" key="4">
    <source>
        <dbReference type="ARBA" id="ARBA00022679"/>
    </source>
</evidence>
<keyword evidence="5 10" id="KW-0548">Nucleotidyltransferase</keyword>
<gene>
    <name evidence="12" type="ORF">NADFUDRAFT_30998</name>
</gene>
<dbReference type="InterPro" id="IPR046950">
    <property type="entry name" value="DNA-dir_Rpol_C_phage-type"/>
</dbReference>
<proteinExistence type="inferred from homology"/>
<evidence type="ECO:0000259" key="11">
    <source>
        <dbReference type="SMART" id="SM01311"/>
    </source>
</evidence>
<evidence type="ECO:0000256" key="7">
    <source>
        <dbReference type="ARBA" id="ARBA00023128"/>
    </source>
</evidence>
<dbReference type="InterPro" id="IPR029262">
    <property type="entry name" value="RPOL_N"/>
</dbReference>
<dbReference type="FunFam" id="1.10.287.280:FF:000001">
    <property type="entry name" value="DNA-directed RNA polymerase"/>
    <property type="match status" value="1"/>
</dbReference>
<accession>A0A1E3PUP0</accession>
<feature type="domain" description="DNA-directed RNA polymerase N-terminal" evidence="11">
    <location>
        <begin position="349"/>
        <end position="677"/>
    </location>
</feature>
<dbReference type="FunFam" id="1.10.150.20:FF:000041">
    <property type="entry name" value="DNA-directed RNA polymerase"/>
    <property type="match status" value="1"/>
</dbReference>
<keyword evidence="7" id="KW-0496">Mitochondrion</keyword>
<dbReference type="EC" id="2.7.7.6" evidence="10"/>
<dbReference type="PANTHER" id="PTHR10102:SF0">
    <property type="entry name" value="DNA-DIRECTED RNA POLYMERASE, MITOCHONDRIAL"/>
    <property type="match status" value="1"/>
</dbReference>
<keyword evidence="4 10" id="KW-0808">Transferase</keyword>
<dbReference type="Gene3D" id="1.10.287.280">
    <property type="match status" value="1"/>
</dbReference>
<evidence type="ECO:0000256" key="1">
    <source>
        <dbReference type="ARBA" id="ARBA00004173"/>
    </source>
</evidence>
<keyword evidence="8 10" id="KW-0804">Transcription</keyword>
<evidence type="ECO:0000313" key="13">
    <source>
        <dbReference type="Proteomes" id="UP000095009"/>
    </source>
</evidence>
<comment type="similarity">
    <text evidence="2 10">Belongs to the phage and mitochondrial RNA polymerase family.</text>
</comment>
<dbReference type="FunFam" id="1.10.1320.10:FF:000005">
    <property type="entry name" value="DNA-directed RNA polymerase"/>
    <property type="match status" value="1"/>
</dbReference>
<evidence type="ECO:0000256" key="5">
    <source>
        <dbReference type="ARBA" id="ARBA00022695"/>
    </source>
</evidence>
<dbReference type="Gene3D" id="1.10.1320.10">
    <property type="entry name" value="DNA-directed RNA polymerase, N-terminal domain"/>
    <property type="match status" value="1"/>
</dbReference>
<dbReference type="EMBL" id="KV454406">
    <property type="protein sequence ID" value="ODQ68567.1"/>
    <property type="molecule type" value="Genomic_DNA"/>
</dbReference>
<dbReference type="Gene3D" id="1.10.287.260">
    <property type="match status" value="1"/>
</dbReference>
<dbReference type="InterPro" id="IPR002092">
    <property type="entry name" value="DNA-dir_Rpol_phage-type"/>
</dbReference>
<dbReference type="Gene3D" id="1.10.150.20">
    <property type="entry name" value="5' to 3' exonuclease, C-terminal subdomain"/>
    <property type="match status" value="1"/>
</dbReference>